<dbReference type="SUPFAM" id="SSF51905">
    <property type="entry name" value="FAD/NAD(P)-binding domain"/>
    <property type="match status" value="1"/>
</dbReference>
<evidence type="ECO:0000313" key="5">
    <source>
        <dbReference type="EMBL" id="BBY50431.1"/>
    </source>
</evidence>
<dbReference type="KEGG" id="marz:MARA_38990"/>
<reference evidence="5 6" key="1">
    <citation type="journal article" date="2019" name="Emerg. Microbes Infect.">
        <title>Comprehensive subspecies identification of 175 nontuberculous mycobacteria species based on 7547 genomic profiles.</title>
        <authorList>
            <person name="Matsumoto Y."/>
            <person name="Kinjo T."/>
            <person name="Motooka D."/>
            <person name="Nabeya D."/>
            <person name="Jung N."/>
            <person name="Uechi K."/>
            <person name="Horii T."/>
            <person name="Iida T."/>
            <person name="Fujita J."/>
            <person name="Nakamura S."/>
        </authorList>
    </citation>
    <scope>NUCLEOTIDE SEQUENCE [LARGE SCALE GENOMIC DNA]</scope>
    <source>
        <strain evidence="5 6">JCM 18538</strain>
    </source>
</reference>
<dbReference type="AlphaFoldDB" id="A0A7I7S227"/>
<dbReference type="InterPro" id="IPR036188">
    <property type="entry name" value="FAD/NAD-bd_sf"/>
</dbReference>
<keyword evidence="2" id="KW-0560">Oxidoreductase</keyword>
<evidence type="ECO:0000313" key="6">
    <source>
        <dbReference type="Proteomes" id="UP000467428"/>
    </source>
</evidence>
<dbReference type="InterPro" id="IPR023753">
    <property type="entry name" value="FAD/NAD-binding_dom"/>
</dbReference>
<dbReference type="PANTHER" id="PTHR48105">
    <property type="entry name" value="THIOREDOXIN REDUCTASE 1-RELATED-RELATED"/>
    <property type="match status" value="1"/>
</dbReference>
<accession>A0A7I7S227</accession>
<sequence>MNNTWDCIVVGGGAAGLSAGLVLGRARRRTLLVDGGQQSNRAAHGIGGLLGHDGRAPGELYEVGRQELSAYPSVELRTGEVVAGRRAGAVFELELRGGRSERTRTVLLATGVEYRPPGLPGLAELWGRSVFHCPFCHGWEVRDRPLAVLVNGKRAVHPSLLLKGWSDDVVLLTGGPADLDDDTRFRLAAAHVPIDERPIAELASSNGELEAVVFADGTRLPRGGLLVATTLHQRSQLAEQLGVGIGEPGPAAAGPIAVDALGRTTVPGIFAAGDDTIAQMSQVASAIASGSLAATSVVQSLLAEDVGLPVPEWTVPSAAGS</sequence>
<comment type="catalytic activity">
    <reaction evidence="3">
        <text>[thioredoxin]-dithiol + NADP(+) = [thioredoxin]-disulfide + NADPH + H(+)</text>
        <dbReference type="Rhea" id="RHEA:20345"/>
        <dbReference type="Rhea" id="RHEA-COMP:10698"/>
        <dbReference type="Rhea" id="RHEA-COMP:10700"/>
        <dbReference type="ChEBI" id="CHEBI:15378"/>
        <dbReference type="ChEBI" id="CHEBI:29950"/>
        <dbReference type="ChEBI" id="CHEBI:50058"/>
        <dbReference type="ChEBI" id="CHEBI:57783"/>
        <dbReference type="ChEBI" id="CHEBI:58349"/>
        <dbReference type="EC" id="1.8.1.9"/>
    </reaction>
</comment>
<organism evidence="5 6">
    <name type="scientific">Mycolicibacterium arabiense</name>
    <dbReference type="NCBI Taxonomy" id="1286181"/>
    <lineage>
        <taxon>Bacteria</taxon>
        <taxon>Bacillati</taxon>
        <taxon>Actinomycetota</taxon>
        <taxon>Actinomycetes</taxon>
        <taxon>Mycobacteriales</taxon>
        <taxon>Mycobacteriaceae</taxon>
        <taxon>Mycolicibacterium</taxon>
    </lineage>
</organism>
<dbReference type="Gene3D" id="3.50.50.60">
    <property type="entry name" value="FAD/NAD(P)-binding domain"/>
    <property type="match status" value="2"/>
</dbReference>
<evidence type="ECO:0000259" key="4">
    <source>
        <dbReference type="Pfam" id="PF07992"/>
    </source>
</evidence>
<feature type="domain" description="FAD/NAD(P)-binding" evidence="4">
    <location>
        <begin position="6"/>
        <end position="290"/>
    </location>
</feature>
<keyword evidence="1" id="KW-0285">Flavoprotein</keyword>
<evidence type="ECO:0000256" key="1">
    <source>
        <dbReference type="ARBA" id="ARBA00022630"/>
    </source>
</evidence>
<evidence type="ECO:0000256" key="2">
    <source>
        <dbReference type="ARBA" id="ARBA00023002"/>
    </source>
</evidence>
<evidence type="ECO:0000256" key="3">
    <source>
        <dbReference type="ARBA" id="ARBA00048132"/>
    </source>
</evidence>
<dbReference type="Pfam" id="PF07992">
    <property type="entry name" value="Pyr_redox_2"/>
    <property type="match status" value="1"/>
</dbReference>
<protein>
    <recommendedName>
        <fullName evidence="4">FAD/NAD(P)-binding domain-containing protein</fullName>
    </recommendedName>
</protein>
<gene>
    <name evidence="5" type="ORF">MARA_38990</name>
</gene>
<dbReference type="PRINTS" id="PR00469">
    <property type="entry name" value="PNDRDTASEII"/>
</dbReference>
<dbReference type="InterPro" id="IPR050097">
    <property type="entry name" value="Ferredoxin-NADP_redctase_2"/>
</dbReference>
<keyword evidence="6" id="KW-1185">Reference proteome</keyword>
<dbReference type="EMBL" id="AP022593">
    <property type="protein sequence ID" value="BBY50431.1"/>
    <property type="molecule type" value="Genomic_DNA"/>
</dbReference>
<proteinExistence type="predicted"/>
<geneLocation type="plasmid" evidence="6">
    <name>pjcm18538 dna</name>
</geneLocation>
<dbReference type="GO" id="GO:0004791">
    <property type="term" value="F:thioredoxin-disulfide reductase (NADPH) activity"/>
    <property type="evidence" value="ECO:0007669"/>
    <property type="project" value="UniProtKB-EC"/>
</dbReference>
<dbReference type="RefSeq" id="WP_163919905.1">
    <property type="nucleotide sequence ID" value="NZ_AP022593.1"/>
</dbReference>
<name>A0A7I7S227_9MYCO</name>
<dbReference type="Proteomes" id="UP000467428">
    <property type="component" value="Chromosome"/>
</dbReference>
<dbReference type="PRINTS" id="PR00368">
    <property type="entry name" value="FADPNR"/>
</dbReference>